<accession>A0A6J6IKQ3</accession>
<dbReference type="EMBL" id="CAEZVN010000006">
    <property type="protein sequence ID" value="CAB4624969.1"/>
    <property type="molecule type" value="Genomic_DNA"/>
</dbReference>
<dbReference type="InterPro" id="IPR036821">
    <property type="entry name" value="Peptide_deformylase_sf"/>
</dbReference>
<gene>
    <name evidence="2" type="ORF">UFOPK2001_00146</name>
</gene>
<dbReference type="SUPFAM" id="SSF56420">
    <property type="entry name" value="Peptide deformylase"/>
    <property type="match status" value="1"/>
</dbReference>
<evidence type="ECO:0000256" key="1">
    <source>
        <dbReference type="ARBA" id="ARBA00010759"/>
    </source>
</evidence>
<dbReference type="PIRSF" id="PIRSF004749">
    <property type="entry name" value="Pep_def"/>
    <property type="match status" value="1"/>
</dbReference>
<dbReference type="GO" id="GO:0042586">
    <property type="term" value="F:peptide deformylase activity"/>
    <property type="evidence" value="ECO:0007669"/>
    <property type="project" value="InterPro"/>
</dbReference>
<dbReference type="NCBIfam" id="NF001159">
    <property type="entry name" value="PRK00150.1-3"/>
    <property type="match status" value="1"/>
</dbReference>
<dbReference type="HAMAP" id="MF_00163">
    <property type="entry name" value="Pep_deformylase"/>
    <property type="match status" value="1"/>
</dbReference>
<protein>
    <submittedName>
        <fullName evidence="2">Unannotated protein</fullName>
    </submittedName>
</protein>
<dbReference type="PANTHER" id="PTHR10458">
    <property type="entry name" value="PEPTIDE DEFORMYLASE"/>
    <property type="match status" value="1"/>
</dbReference>
<comment type="similarity">
    <text evidence="1">Belongs to the polypeptide deformylase family.</text>
</comment>
<dbReference type="PRINTS" id="PR01576">
    <property type="entry name" value="PDEFORMYLASE"/>
</dbReference>
<dbReference type="NCBIfam" id="TIGR00079">
    <property type="entry name" value="pept_deformyl"/>
    <property type="match status" value="1"/>
</dbReference>
<dbReference type="CDD" id="cd00487">
    <property type="entry name" value="Pep_deformylase"/>
    <property type="match status" value="1"/>
</dbReference>
<evidence type="ECO:0000313" key="2">
    <source>
        <dbReference type="EMBL" id="CAB4624969.1"/>
    </source>
</evidence>
<dbReference type="InterPro" id="IPR023635">
    <property type="entry name" value="Peptide_deformylase"/>
</dbReference>
<dbReference type="AlphaFoldDB" id="A0A6J6IKQ3"/>
<dbReference type="Pfam" id="PF01327">
    <property type="entry name" value="Pep_deformylase"/>
    <property type="match status" value="1"/>
</dbReference>
<reference evidence="2" key="1">
    <citation type="submission" date="2020-05" db="EMBL/GenBank/DDBJ databases">
        <authorList>
            <person name="Chiriac C."/>
            <person name="Salcher M."/>
            <person name="Ghai R."/>
            <person name="Kavagutti S V."/>
        </authorList>
    </citation>
    <scope>NUCLEOTIDE SEQUENCE</scope>
</reference>
<name>A0A6J6IKQ3_9ZZZZ</name>
<organism evidence="2">
    <name type="scientific">freshwater metagenome</name>
    <dbReference type="NCBI Taxonomy" id="449393"/>
    <lineage>
        <taxon>unclassified sequences</taxon>
        <taxon>metagenomes</taxon>
        <taxon>ecological metagenomes</taxon>
    </lineage>
</organism>
<dbReference type="Gene3D" id="3.90.45.10">
    <property type="entry name" value="Peptide deformylase"/>
    <property type="match status" value="1"/>
</dbReference>
<dbReference type="PANTHER" id="PTHR10458:SF22">
    <property type="entry name" value="PEPTIDE DEFORMYLASE"/>
    <property type="match status" value="1"/>
</dbReference>
<proteinExistence type="inferred from homology"/>
<sequence>MTVREIRLYGDPVLRTVCDPILEIDAKVKALVEDLVDTTKLPGRAGVAAPQIGVSLRAFSYNIDGKVGYLINPEIVELGGDKVLVDEGCLSVPGLWHKTPRYETARAVGIDLDGNQVEVSGSGLMAQAIQHECDHLDGVVYLGRLEGDERKQAMKNLRDTDWFLN</sequence>